<reference evidence="5" key="1">
    <citation type="journal article" date="2016" name="Genome Announc.">
        <title>Draft genomes of two strains of Paenibacillus glucanolyticus with capability to degrade lignocellulose.</title>
        <authorList>
            <person name="Mathews S.L."/>
            <person name="Pawlak J."/>
            <person name="Grunden A.M."/>
        </authorList>
    </citation>
    <scope>NUCLEOTIDE SEQUENCE [LARGE SCALE GENOMIC DNA]</scope>
    <source>
        <strain evidence="5">SLM1</strain>
    </source>
</reference>
<evidence type="ECO:0000313" key="5">
    <source>
        <dbReference type="EMBL" id="KZS43262.1"/>
    </source>
</evidence>
<dbReference type="EMBL" id="LWMH01000003">
    <property type="protein sequence ID" value="KZS43262.1"/>
    <property type="molecule type" value="Genomic_DNA"/>
</dbReference>
<dbReference type="Gene3D" id="3.60.15.10">
    <property type="entry name" value="Ribonuclease Z/Hydroxyacylglutathione hydrolase-like"/>
    <property type="match status" value="1"/>
</dbReference>
<evidence type="ECO:0000256" key="1">
    <source>
        <dbReference type="ARBA" id="ARBA00034221"/>
    </source>
</evidence>
<proteinExistence type="predicted"/>
<dbReference type="InterPro" id="IPR001279">
    <property type="entry name" value="Metallo-B-lactamas"/>
</dbReference>
<accession>A0A163DJ77</accession>
<dbReference type="AlphaFoldDB" id="A0A163DJ77"/>
<evidence type="ECO:0000313" key="6">
    <source>
        <dbReference type="Proteomes" id="UP000076796"/>
    </source>
</evidence>
<dbReference type="RefSeq" id="WP_063480696.1">
    <property type="nucleotide sequence ID" value="NZ_CP147845.1"/>
</dbReference>
<gene>
    <name evidence="5" type="ORF">AWU65_01185</name>
</gene>
<evidence type="ECO:0000259" key="4">
    <source>
        <dbReference type="Pfam" id="PF00753"/>
    </source>
</evidence>
<comment type="catalytic activity">
    <reaction evidence="1">
        <text>3',5'-cyclic CMP + H2O = CMP + H(+)</text>
        <dbReference type="Rhea" id="RHEA:72675"/>
        <dbReference type="ChEBI" id="CHEBI:15377"/>
        <dbReference type="ChEBI" id="CHEBI:15378"/>
        <dbReference type="ChEBI" id="CHEBI:58003"/>
        <dbReference type="ChEBI" id="CHEBI:60377"/>
    </reaction>
    <physiologicalReaction direction="left-to-right" evidence="1">
        <dbReference type="Rhea" id="RHEA:72676"/>
    </physiologicalReaction>
</comment>
<dbReference type="SUPFAM" id="SSF56281">
    <property type="entry name" value="Metallo-hydrolase/oxidoreductase"/>
    <property type="match status" value="1"/>
</dbReference>
<dbReference type="Proteomes" id="UP000076796">
    <property type="component" value="Unassembled WGS sequence"/>
</dbReference>
<comment type="caution">
    <text evidence="5">The sequence shown here is derived from an EMBL/GenBank/DDBJ whole genome shotgun (WGS) entry which is preliminary data.</text>
</comment>
<dbReference type="Pfam" id="PF00753">
    <property type="entry name" value="Lactamase_B"/>
    <property type="match status" value="1"/>
</dbReference>
<name>A0A163DJ77_9BACL</name>
<comment type="catalytic activity">
    <reaction evidence="3">
        <text>3',5'-cyclic UMP + H2O = UMP + H(+)</text>
        <dbReference type="Rhea" id="RHEA:70575"/>
        <dbReference type="ChEBI" id="CHEBI:15377"/>
        <dbReference type="ChEBI" id="CHEBI:15378"/>
        <dbReference type="ChEBI" id="CHEBI:57865"/>
        <dbReference type="ChEBI" id="CHEBI:184387"/>
    </reaction>
    <physiologicalReaction direction="left-to-right" evidence="3">
        <dbReference type="Rhea" id="RHEA:70576"/>
    </physiologicalReaction>
</comment>
<evidence type="ECO:0000256" key="3">
    <source>
        <dbReference type="ARBA" id="ARBA00048505"/>
    </source>
</evidence>
<dbReference type="InterPro" id="IPR036866">
    <property type="entry name" value="RibonucZ/Hydroxyglut_hydro"/>
</dbReference>
<protein>
    <recommendedName>
        <fullName evidence="4">Metallo-beta-lactamase domain-containing protein</fullName>
    </recommendedName>
</protein>
<keyword evidence="6" id="KW-1185">Reference proteome</keyword>
<evidence type="ECO:0000256" key="2">
    <source>
        <dbReference type="ARBA" id="ARBA00034301"/>
    </source>
</evidence>
<feature type="domain" description="Metallo-beta-lactamase" evidence="4">
    <location>
        <begin position="32"/>
        <end position="99"/>
    </location>
</feature>
<organism evidence="5 6">
    <name type="scientific">Paenibacillus glucanolyticus</name>
    <dbReference type="NCBI Taxonomy" id="59843"/>
    <lineage>
        <taxon>Bacteria</taxon>
        <taxon>Bacillati</taxon>
        <taxon>Bacillota</taxon>
        <taxon>Bacilli</taxon>
        <taxon>Bacillales</taxon>
        <taxon>Paenibacillaceae</taxon>
        <taxon>Paenibacillus</taxon>
    </lineage>
</organism>
<dbReference type="GeneID" id="97555364"/>
<comment type="function">
    <text evidence="2">Counteracts the endogenous Pycsar antiviral defense system. Phosphodiesterase that enables metal-dependent hydrolysis of host cyclic nucleotide Pycsar defense signals such as cCMP and cUMP.</text>
</comment>
<sequence>MKSETVVFKGSKHFVLNDVAEGVFAVISVPGTGSLGNAAIIDLGDSTLVVDTFTTIEAAEDLQAAAEFLTGRTASYVINTHWHSDHTFGNQVFASTAQIISTSTTTPAEQAATNYRCHY</sequence>